<comment type="caution">
    <text evidence="2">The sequence shown here is derived from an EMBL/GenBank/DDBJ whole genome shotgun (WGS) entry which is preliminary data.</text>
</comment>
<dbReference type="GO" id="GO:0010333">
    <property type="term" value="F:terpene synthase activity"/>
    <property type="evidence" value="ECO:0007669"/>
    <property type="project" value="InterPro"/>
</dbReference>
<protein>
    <submittedName>
        <fullName evidence="2">Putative terpene synthase 9</fullName>
    </submittedName>
</protein>
<dbReference type="EMBL" id="SMMG02000007">
    <property type="protein sequence ID" value="KAA3467279.1"/>
    <property type="molecule type" value="Genomic_DNA"/>
</dbReference>
<feature type="domain" description="Terpene synthase N-terminal" evidence="1">
    <location>
        <begin position="154"/>
        <end position="227"/>
    </location>
</feature>
<dbReference type="SUPFAM" id="SSF48239">
    <property type="entry name" value="Terpenoid cyclases/Protein prenyltransferases"/>
    <property type="match status" value="1"/>
</dbReference>
<dbReference type="InterPro" id="IPR001906">
    <property type="entry name" value="Terpene_synth_N"/>
</dbReference>
<dbReference type="Proteomes" id="UP000325315">
    <property type="component" value="Unassembled WGS sequence"/>
</dbReference>
<accession>A0A5B6VDR9</accession>
<gene>
    <name evidence="2" type="ORF">EPI10_002304</name>
</gene>
<dbReference type="AlphaFoldDB" id="A0A5B6VDR9"/>
<dbReference type="InterPro" id="IPR008930">
    <property type="entry name" value="Terpenoid_cyclase/PrenylTrfase"/>
</dbReference>
<sequence>MSSGHSENGIIDQVDGKRYKNPKLWRNELKLKQILVGWFEGGISPEHLTHIDQGILIIRHKHIPILQVMSSIGRCSRSKLKDSRSGIPEVAVKQIEDNGSCLPEISDLPEVAVEQTKDSRSGIPEVAVKQNKDTSLASLSLQWSRLKIVKSHGSRLEELKQCARELLASVKDARCQLDLMQRPGVAYLFENQIHDIFAKFTHQNVANDLYTVAMQFRILRQNGLFISTG</sequence>
<keyword evidence="3" id="KW-1185">Reference proteome</keyword>
<organism evidence="2 3">
    <name type="scientific">Gossypium australe</name>
    <dbReference type="NCBI Taxonomy" id="47621"/>
    <lineage>
        <taxon>Eukaryota</taxon>
        <taxon>Viridiplantae</taxon>
        <taxon>Streptophyta</taxon>
        <taxon>Embryophyta</taxon>
        <taxon>Tracheophyta</taxon>
        <taxon>Spermatophyta</taxon>
        <taxon>Magnoliopsida</taxon>
        <taxon>eudicotyledons</taxon>
        <taxon>Gunneridae</taxon>
        <taxon>Pentapetalae</taxon>
        <taxon>rosids</taxon>
        <taxon>malvids</taxon>
        <taxon>Malvales</taxon>
        <taxon>Malvaceae</taxon>
        <taxon>Malvoideae</taxon>
        <taxon>Gossypium</taxon>
    </lineage>
</organism>
<dbReference type="Gene3D" id="1.50.10.130">
    <property type="entry name" value="Terpene synthase, N-terminal domain"/>
    <property type="match status" value="1"/>
</dbReference>
<evidence type="ECO:0000313" key="2">
    <source>
        <dbReference type="EMBL" id="KAA3467279.1"/>
    </source>
</evidence>
<reference evidence="2" key="1">
    <citation type="submission" date="2019-08" db="EMBL/GenBank/DDBJ databases">
        <authorList>
            <person name="Liu F."/>
        </authorList>
    </citation>
    <scope>NUCLEOTIDE SEQUENCE [LARGE SCALE GENOMIC DNA]</scope>
    <source>
        <strain evidence="2">PA1801</strain>
        <tissue evidence="2">Leaf</tissue>
    </source>
</reference>
<proteinExistence type="predicted"/>
<name>A0A5B6VDR9_9ROSI</name>
<dbReference type="OrthoDB" id="1877784at2759"/>
<dbReference type="InterPro" id="IPR036965">
    <property type="entry name" value="Terpene_synth_N_sf"/>
</dbReference>
<dbReference type="Pfam" id="PF01397">
    <property type="entry name" value="Terpene_synth"/>
    <property type="match status" value="1"/>
</dbReference>
<evidence type="ECO:0000259" key="1">
    <source>
        <dbReference type="Pfam" id="PF01397"/>
    </source>
</evidence>
<evidence type="ECO:0000313" key="3">
    <source>
        <dbReference type="Proteomes" id="UP000325315"/>
    </source>
</evidence>